<dbReference type="Gene3D" id="1.20.5.1500">
    <property type="match status" value="1"/>
</dbReference>
<dbReference type="Pfam" id="PF00956">
    <property type="entry name" value="NAP"/>
    <property type="match status" value="1"/>
</dbReference>
<proteinExistence type="inferred from homology"/>
<keyword evidence="5" id="KW-1185">Reference proteome</keyword>
<dbReference type="Proteomes" id="UP001608902">
    <property type="component" value="Unassembled WGS sequence"/>
</dbReference>
<feature type="compositionally biased region" description="Low complexity" evidence="3">
    <location>
        <begin position="322"/>
        <end position="332"/>
    </location>
</feature>
<evidence type="ECO:0000256" key="3">
    <source>
        <dbReference type="SAM" id="MobiDB-lite"/>
    </source>
</evidence>
<feature type="compositionally biased region" description="Acidic residues" evidence="3">
    <location>
        <begin position="309"/>
        <end position="321"/>
    </location>
</feature>
<evidence type="ECO:0000256" key="2">
    <source>
        <dbReference type="RuleBase" id="RU003876"/>
    </source>
</evidence>
<evidence type="ECO:0000313" key="4">
    <source>
        <dbReference type="EMBL" id="MFH4977546.1"/>
    </source>
</evidence>
<feature type="compositionally biased region" description="Basic and acidic residues" evidence="3">
    <location>
        <begin position="333"/>
        <end position="346"/>
    </location>
</feature>
<dbReference type="AlphaFoldDB" id="A0ABD6EJG2"/>
<dbReference type="SUPFAM" id="SSF143113">
    <property type="entry name" value="NAP-like"/>
    <property type="match status" value="1"/>
</dbReference>
<evidence type="ECO:0000256" key="1">
    <source>
        <dbReference type="ARBA" id="ARBA00009947"/>
    </source>
</evidence>
<evidence type="ECO:0008006" key="6">
    <source>
        <dbReference type="Google" id="ProtNLM"/>
    </source>
</evidence>
<name>A0ABD6EJG2_9BILA</name>
<comment type="caution">
    <text evidence="4">The sequence shown here is derived from an EMBL/GenBank/DDBJ whole genome shotgun (WGS) entry which is preliminary data.</text>
</comment>
<dbReference type="InterPro" id="IPR002164">
    <property type="entry name" value="NAP_family"/>
</dbReference>
<dbReference type="PANTHER" id="PTHR11875">
    <property type="entry name" value="TESTIS-SPECIFIC Y-ENCODED PROTEIN"/>
    <property type="match status" value="1"/>
</dbReference>
<comment type="similarity">
    <text evidence="1 2">Belongs to the nucleosome assembly protein (NAP) family.</text>
</comment>
<feature type="region of interest" description="Disordered" evidence="3">
    <location>
        <begin position="302"/>
        <end position="346"/>
    </location>
</feature>
<sequence>MSVDTYNESQSDTSLTLGELIQLPKCVQRRIRALKKLQIDEINVQVEFDRQVHLLEKEFATKFAGLREARRRIITGEYEPTDDDADLSSIEFTQNLEKLQRSYSDDGESHSGEELDIKGIPKFWFHVLMGSKHTARMIQAHDEKILKYLTDISVDIQSDPDKYILIFHFEPNEYFEQTELKKCYSLLIGAEKEAPFNYDGPLVIAAEATKIKWKDGKNVTLKAIKKKQKMSGNHDETRYVTEIVRNDSFFNFFDPPKPEIVTDEIDEAAADEAQELLEADYEMGRLIGENIVPKAVLYYTGEISPDSETGSDEDEEEEEFSTDTNDIQSSTSEESRSSDDNESDHS</sequence>
<protein>
    <recommendedName>
        <fullName evidence="6">Nucleosome assembly protein</fullName>
    </recommendedName>
</protein>
<dbReference type="Gene3D" id="3.30.1120.90">
    <property type="entry name" value="Nucleosome assembly protein"/>
    <property type="match status" value="1"/>
</dbReference>
<reference evidence="4 5" key="1">
    <citation type="submission" date="2024-08" db="EMBL/GenBank/DDBJ databases">
        <title>Gnathostoma spinigerum genome.</title>
        <authorList>
            <person name="Gonzalez-Bertolin B."/>
            <person name="Monzon S."/>
            <person name="Zaballos A."/>
            <person name="Jimenez P."/>
            <person name="Dekumyoy P."/>
            <person name="Varona S."/>
            <person name="Cuesta I."/>
            <person name="Sumanam S."/>
            <person name="Adisakwattana P."/>
            <person name="Gasser R.B."/>
            <person name="Hernandez-Gonzalez A."/>
            <person name="Young N.D."/>
            <person name="Perteguer M.J."/>
        </authorList>
    </citation>
    <scope>NUCLEOTIDE SEQUENCE [LARGE SCALE GENOMIC DNA]</scope>
    <source>
        <strain evidence="4">AL3</strain>
        <tissue evidence="4">Liver</tissue>
    </source>
</reference>
<evidence type="ECO:0000313" key="5">
    <source>
        <dbReference type="Proteomes" id="UP001608902"/>
    </source>
</evidence>
<dbReference type="EMBL" id="JBGFUD010002389">
    <property type="protein sequence ID" value="MFH4977546.1"/>
    <property type="molecule type" value="Genomic_DNA"/>
</dbReference>
<dbReference type="InterPro" id="IPR037231">
    <property type="entry name" value="NAP-like_sf"/>
</dbReference>
<organism evidence="4 5">
    <name type="scientific">Gnathostoma spinigerum</name>
    <dbReference type="NCBI Taxonomy" id="75299"/>
    <lineage>
        <taxon>Eukaryota</taxon>
        <taxon>Metazoa</taxon>
        <taxon>Ecdysozoa</taxon>
        <taxon>Nematoda</taxon>
        <taxon>Chromadorea</taxon>
        <taxon>Rhabditida</taxon>
        <taxon>Spirurina</taxon>
        <taxon>Gnathostomatomorpha</taxon>
        <taxon>Gnathostomatoidea</taxon>
        <taxon>Gnathostomatidae</taxon>
        <taxon>Gnathostoma</taxon>
    </lineage>
</organism>
<gene>
    <name evidence="4" type="ORF">AB6A40_004255</name>
</gene>
<accession>A0ABD6EJG2</accession>